<dbReference type="PANTHER" id="PTHR40064:SF1">
    <property type="entry name" value="MEMBRANE PROTEIN"/>
    <property type="match status" value="1"/>
</dbReference>
<evidence type="ECO:0000256" key="3">
    <source>
        <dbReference type="ARBA" id="ARBA00022692"/>
    </source>
</evidence>
<dbReference type="PANTHER" id="PTHR40064">
    <property type="entry name" value="MEMBRANE PROTEIN-RELATED"/>
    <property type="match status" value="1"/>
</dbReference>
<reference evidence="8 9" key="1">
    <citation type="submission" date="2022-10" db="EMBL/GenBank/DDBJ databases">
        <title>Comparative genomic analysis of Cohnella hashimotonis sp. nov., isolated from the International Space Station.</title>
        <authorList>
            <person name="Simpson A."/>
            <person name="Venkateswaran K."/>
        </authorList>
    </citation>
    <scope>NUCLEOTIDE SEQUENCE [LARGE SCALE GENOMIC DNA]</scope>
    <source>
        <strain evidence="8 9">DSM 18997</strain>
    </source>
</reference>
<evidence type="ECO:0000313" key="9">
    <source>
        <dbReference type="Proteomes" id="UP001153387"/>
    </source>
</evidence>
<sequence>MDVTKGARALYRLVGLRVMKTALATVAAIYIAMLLHVDNPQAAGVLAILGVDTTRWRGIMTVYARFAASLIGLAVASAVFVLAGFYVWTLALYILIAFPLLTRFKMKEGIVTGAVIVFHLFHSEVVSWHTIRTELALLAIGLGSATAFNLAYMPKQRKSLESLRQTTEDMFVATLGELAKFLRDPATVWNGDELLRAEAAIEEGLQAAKRSQENRLSRQDEPWLSYFAMRREQLDMIQLMMENIAFVSSSVPQSEAIASLLDRLIQDVRSEFYEGKAERALDALEREFKAMPLPATREEFEIRAALLHLCRELRRYLTVGRRGKMRRSS</sequence>
<keyword evidence="5 6" id="KW-0472">Membrane</keyword>
<evidence type="ECO:0000313" key="8">
    <source>
        <dbReference type="EMBL" id="MDG0789583.1"/>
    </source>
</evidence>
<evidence type="ECO:0000256" key="6">
    <source>
        <dbReference type="SAM" id="Phobius"/>
    </source>
</evidence>
<feature type="transmembrane region" description="Helical" evidence="6">
    <location>
        <begin position="110"/>
        <end position="129"/>
    </location>
</feature>
<comment type="caution">
    <text evidence="8">The sequence shown here is derived from an EMBL/GenBank/DDBJ whole genome shotgun (WGS) entry which is preliminary data.</text>
</comment>
<dbReference type="InterPro" id="IPR038323">
    <property type="entry name" value="ArAE_1_C_sf"/>
</dbReference>
<feature type="transmembrane region" description="Helical" evidence="6">
    <location>
        <begin position="135"/>
        <end position="154"/>
    </location>
</feature>
<evidence type="ECO:0000259" key="7">
    <source>
        <dbReference type="Pfam" id="PF11728"/>
    </source>
</evidence>
<keyword evidence="2" id="KW-1003">Cell membrane</keyword>
<keyword evidence="3 6" id="KW-0812">Transmembrane</keyword>
<dbReference type="InterPro" id="IPR010343">
    <property type="entry name" value="ArAE_1"/>
</dbReference>
<evidence type="ECO:0000256" key="5">
    <source>
        <dbReference type="ARBA" id="ARBA00023136"/>
    </source>
</evidence>
<dbReference type="GO" id="GO:0005886">
    <property type="term" value="C:plasma membrane"/>
    <property type="evidence" value="ECO:0007669"/>
    <property type="project" value="UniProtKB-SubCell"/>
</dbReference>
<accession>A0A9X4KCJ7</accession>
<feature type="domain" description="Putative aromatic acid exporter C-terminal" evidence="7">
    <location>
        <begin position="158"/>
        <end position="319"/>
    </location>
</feature>
<keyword evidence="9" id="KW-1185">Reference proteome</keyword>
<keyword evidence="4 6" id="KW-1133">Transmembrane helix</keyword>
<dbReference type="InterPro" id="IPR021062">
    <property type="entry name" value="ArAE_1_C"/>
</dbReference>
<proteinExistence type="predicted"/>
<dbReference type="InterPro" id="IPR052984">
    <property type="entry name" value="UPF0421"/>
</dbReference>
<dbReference type="Pfam" id="PF06081">
    <property type="entry name" value="ArAE_1"/>
    <property type="match status" value="1"/>
</dbReference>
<dbReference type="AlphaFoldDB" id="A0A9X4KCJ7"/>
<feature type="transmembrane region" description="Helical" evidence="6">
    <location>
        <begin position="66"/>
        <end position="98"/>
    </location>
</feature>
<evidence type="ECO:0000256" key="1">
    <source>
        <dbReference type="ARBA" id="ARBA00004651"/>
    </source>
</evidence>
<evidence type="ECO:0000256" key="2">
    <source>
        <dbReference type="ARBA" id="ARBA00022475"/>
    </source>
</evidence>
<dbReference type="RefSeq" id="WP_277563508.1">
    <property type="nucleotide sequence ID" value="NZ_JAPDHZ010000002.1"/>
</dbReference>
<dbReference type="EMBL" id="JAPDHZ010000002">
    <property type="protein sequence ID" value="MDG0789583.1"/>
    <property type="molecule type" value="Genomic_DNA"/>
</dbReference>
<name>A0A9X4KCJ7_9BACL</name>
<dbReference type="Pfam" id="PF11728">
    <property type="entry name" value="ArAE_1_C"/>
    <property type="match status" value="1"/>
</dbReference>
<protein>
    <submittedName>
        <fullName evidence="8">Aromatic acid exporter family protein</fullName>
    </submittedName>
</protein>
<comment type="subcellular location">
    <subcellularLocation>
        <location evidence="1">Cell membrane</location>
        <topology evidence="1">Multi-pass membrane protein</topology>
    </subcellularLocation>
</comment>
<evidence type="ECO:0000256" key="4">
    <source>
        <dbReference type="ARBA" id="ARBA00022989"/>
    </source>
</evidence>
<organism evidence="8 9">
    <name type="scientific">Cohnella ginsengisoli</name>
    <dbReference type="NCBI Taxonomy" id="425004"/>
    <lineage>
        <taxon>Bacteria</taxon>
        <taxon>Bacillati</taxon>
        <taxon>Bacillota</taxon>
        <taxon>Bacilli</taxon>
        <taxon>Bacillales</taxon>
        <taxon>Paenibacillaceae</taxon>
        <taxon>Cohnella</taxon>
    </lineage>
</organism>
<dbReference type="Gene3D" id="1.20.120.940">
    <property type="entry name" value="Putative aromatic acid exporter, C-terminal domain"/>
    <property type="match status" value="1"/>
</dbReference>
<dbReference type="Proteomes" id="UP001153387">
    <property type="component" value="Unassembled WGS sequence"/>
</dbReference>
<feature type="transmembrane region" description="Helical" evidence="6">
    <location>
        <begin position="21"/>
        <end position="37"/>
    </location>
</feature>
<gene>
    <name evidence="8" type="ORF">OMP38_00970</name>
</gene>